<dbReference type="InterPro" id="IPR036619">
    <property type="entry name" value="NinB_sf"/>
</dbReference>
<reference evidence="1" key="1">
    <citation type="submission" date="2020-03" db="EMBL/GenBank/DDBJ databases">
        <title>The deep terrestrial virosphere.</title>
        <authorList>
            <person name="Holmfeldt K."/>
            <person name="Nilsson E."/>
            <person name="Simone D."/>
            <person name="Lopez-Fernandez M."/>
            <person name="Wu X."/>
            <person name="de Brujin I."/>
            <person name="Lundin D."/>
            <person name="Andersson A."/>
            <person name="Bertilsson S."/>
            <person name="Dopson M."/>
        </authorList>
    </citation>
    <scope>NUCLEOTIDE SEQUENCE</scope>
    <source>
        <strain evidence="1">MM415A04617</strain>
    </source>
</reference>
<accession>A0A6M3JJE1</accession>
<dbReference type="Gene3D" id="1.10.3790.10">
    <property type="entry name" value="NinB"/>
    <property type="match status" value="1"/>
</dbReference>
<protein>
    <submittedName>
        <fullName evidence="1">Putative lambda recombination protein</fullName>
    </submittedName>
</protein>
<name>A0A6M3JJE1_9ZZZZ</name>
<dbReference type="SUPFAM" id="SSF103370">
    <property type="entry name" value="NinB"/>
    <property type="match status" value="1"/>
</dbReference>
<dbReference type="EMBL" id="MT141704">
    <property type="protein sequence ID" value="QJA69418.1"/>
    <property type="molecule type" value="Genomic_DNA"/>
</dbReference>
<organism evidence="1">
    <name type="scientific">viral metagenome</name>
    <dbReference type="NCBI Taxonomy" id="1070528"/>
    <lineage>
        <taxon>unclassified sequences</taxon>
        <taxon>metagenomes</taxon>
        <taxon>organismal metagenomes</taxon>
    </lineage>
</organism>
<evidence type="ECO:0000313" key="1">
    <source>
        <dbReference type="EMBL" id="QJA69418.1"/>
    </source>
</evidence>
<dbReference type="Pfam" id="PF05772">
    <property type="entry name" value="NinB"/>
    <property type="match status" value="1"/>
</dbReference>
<proteinExistence type="predicted"/>
<dbReference type="InterPro" id="IPR008711">
    <property type="entry name" value="Recombinase_NinB"/>
</dbReference>
<dbReference type="AlphaFoldDB" id="A0A6M3JJE1"/>
<sequence length="161" mass="18803">MKLKVSLIDDSARNRIIDKIRNIPLNPLHEVVVRPKEIKRSIVQNSLYWMWITIIANELGETKEAIHIRYKRKILIHIFERDDPEYAEMIEAVRTVHKSGMKVEAIKLSNQIVKLTSTTQTDVKQFTEYLNDIEKDAMGIQIALPHPEDRYNIAMGVRKRA</sequence>
<gene>
    <name evidence="1" type="ORF">MM415A04617_0006</name>
</gene>